<evidence type="ECO:0000313" key="2">
    <source>
        <dbReference type="EMBL" id="MFC0686031.1"/>
    </source>
</evidence>
<proteinExistence type="predicted"/>
<dbReference type="EMBL" id="JBHLTM010000061">
    <property type="protein sequence ID" value="MFC0686031.1"/>
    <property type="molecule type" value="Genomic_DNA"/>
</dbReference>
<dbReference type="SUPFAM" id="SSF51735">
    <property type="entry name" value="NAD(P)-binding Rossmann-fold domains"/>
    <property type="match status" value="1"/>
</dbReference>
<dbReference type="InterPro" id="IPR016040">
    <property type="entry name" value="NAD(P)-bd_dom"/>
</dbReference>
<dbReference type="PANTHER" id="PTHR14097">
    <property type="entry name" value="OXIDOREDUCTASE HTATIP2"/>
    <property type="match status" value="1"/>
</dbReference>
<sequence>MSEAGTPVRRLCLVGASGLVGQAVIAGSIARADVRVVGVARREVPLPEGARMEVLVGDTDQWPALIAAARAEVLVCALGTTRRAAGSDEAFRAVDHDLVLEVAHAARAAGIGHFILVSSVGADRASGNLYLRTKGDVEDAVHKLGFRRLDILRPGLLRGQRHESRPLESLAQVLNPLADAIVLHGRFSKFRSTTVRRLAEVILALSGEKTRGRFIHEHAAMMRVLGRAQG</sequence>
<organism evidence="2 3">
    <name type="scientific">Novosphingobium clariflavum</name>
    <dbReference type="NCBI Taxonomy" id="2029884"/>
    <lineage>
        <taxon>Bacteria</taxon>
        <taxon>Pseudomonadati</taxon>
        <taxon>Pseudomonadota</taxon>
        <taxon>Alphaproteobacteria</taxon>
        <taxon>Sphingomonadales</taxon>
        <taxon>Sphingomonadaceae</taxon>
        <taxon>Novosphingobium</taxon>
    </lineage>
</organism>
<evidence type="ECO:0000259" key="1">
    <source>
        <dbReference type="Pfam" id="PF13460"/>
    </source>
</evidence>
<accession>A0ABV6S9U9</accession>
<dbReference type="InterPro" id="IPR036291">
    <property type="entry name" value="NAD(P)-bd_dom_sf"/>
</dbReference>
<evidence type="ECO:0000313" key="3">
    <source>
        <dbReference type="Proteomes" id="UP001589858"/>
    </source>
</evidence>
<feature type="domain" description="NAD(P)-binding" evidence="1">
    <location>
        <begin position="15"/>
        <end position="143"/>
    </location>
</feature>
<name>A0ABV6S9U9_9SPHN</name>
<dbReference type="Pfam" id="PF13460">
    <property type="entry name" value="NAD_binding_10"/>
    <property type="match status" value="1"/>
</dbReference>
<dbReference type="RefSeq" id="WP_267218755.1">
    <property type="nucleotide sequence ID" value="NZ_JAPCWC010000002.1"/>
</dbReference>
<dbReference type="Gene3D" id="3.40.50.720">
    <property type="entry name" value="NAD(P)-binding Rossmann-like Domain"/>
    <property type="match status" value="1"/>
</dbReference>
<comment type="caution">
    <text evidence="2">The sequence shown here is derived from an EMBL/GenBank/DDBJ whole genome shotgun (WGS) entry which is preliminary data.</text>
</comment>
<keyword evidence="3" id="KW-1185">Reference proteome</keyword>
<dbReference type="Proteomes" id="UP001589858">
    <property type="component" value="Unassembled WGS sequence"/>
</dbReference>
<protein>
    <submittedName>
        <fullName evidence="2">NAD(P)H-binding protein</fullName>
    </submittedName>
</protein>
<dbReference type="PANTHER" id="PTHR14097:SF7">
    <property type="entry name" value="OXIDOREDUCTASE HTATIP2"/>
    <property type="match status" value="1"/>
</dbReference>
<reference evidence="2 3" key="1">
    <citation type="submission" date="2024-09" db="EMBL/GenBank/DDBJ databases">
        <authorList>
            <person name="Sun Q."/>
            <person name="Mori K."/>
        </authorList>
    </citation>
    <scope>NUCLEOTIDE SEQUENCE [LARGE SCALE GENOMIC DNA]</scope>
    <source>
        <strain evidence="2 3">CICC 11035S</strain>
    </source>
</reference>
<gene>
    <name evidence="2" type="ORF">ACFFF8_15665</name>
</gene>